<dbReference type="Gene3D" id="1.10.1660.10">
    <property type="match status" value="1"/>
</dbReference>
<dbReference type="GO" id="GO:0003677">
    <property type="term" value="F:DNA binding"/>
    <property type="evidence" value="ECO:0007669"/>
    <property type="project" value="UniProtKB-KW"/>
</dbReference>
<dbReference type="GO" id="GO:0003700">
    <property type="term" value="F:DNA-binding transcription factor activity"/>
    <property type="evidence" value="ECO:0007669"/>
    <property type="project" value="InterPro"/>
</dbReference>
<keyword evidence="1" id="KW-0238">DNA-binding</keyword>
<dbReference type="EMBL" id="CP064936">
    <property type="protein sequence ID" value="QQA00770.1"/>
    <property type="molecule type" value="Genomic_DNA"/>
</dbReference>
<evidence type="ECO:0000313" key="3">
    <source>
        <dbReference type="EMBL" id="QQA00770.1"/>
    </source>
</evidence>
<gene>
    <name evidence="3" type="ORF">IWA51_11010</name>
</gene>
<sequence length="116" mass="13154">MARYSIGEIEKLTGIKPHVLRYWEEVIPSLTPQKGLGGRREYSQHDLDVIQRLKYLIFTKKFTIDGARRQLIHDSSGGEKKAAALQAISEIREELGEIYLALNKAKSGEAQSNEKK</sequence>
<dbReference type="InterPro" id="IPR000551">
    <property type="entry name" value="MerR-type_HTH_dom"/>
</dbReference>
<dbReference type="SUPFAM" id="SSF46955">
    <property type="entry name" value="Putative DNA-binding domain"/>
    <property type="match status" value="1"/>
</dbReference>
<dbReference type="InterPro" id="IPR009061">
    <property type="entry name" value="DNA-bd_dom_put_sf"/>
</dbReference>
<dbReference type="PANTHER" id="PTHR30204:SF15">
    <property type="entry name" value="BLL5018 PROTEIN"/>
    <property type="match status" value="1"/>
</dbReference>
<keyword evidence="4" id="KW-1185">Reference proteome</keyword>
<dbReference type="PANTHER" id="PTHR30204">
    <property type="entry name" value="REDOX-CYCLING DRUG-SENSING TRANSCRIPTIONAL ACTIVATOR SOXR"/>
    <property type="match status" value="1"/>
</dbReference>
<name>A0A7T3RCY8_9SPIR</name>
<dbReference type="AlphaFoldDB" id="A0A7T3RCY8"/>
<dbReference type="SMART" id="SM00422">
    <property type="entry name" value="HTH_MERR"/>
    <property type="match status" value="1"/>
</dbReference>
<dbReference type="PROSITE" id="PS50937">
    <property type="entry name" value="HTH_MERR_2"/>
    <property type="match status" value="1"/>
</dbReference>
<protein>
    <submittedName>
        <fullName evidence="3">MerR family transcriptional regulator</fullName>
    </submittedName>
</protein>
<dbReference type="Proteomes" id="UP000595224">
    <property type="component" value="Chromosome"/>
</dbReference>
<proteinExistence type="predicted"/>
<organism evidence="3 4">
    <name type="scientific">Treponema peruense</name>
    <dbReference type="NCBI Taxonomy" id="2787628"/>
    <lineage>
        <taxon>Bacteria</taxon>
        <taxon>Pseudomonadati</taxon>
        <taxon>Spirochaetota</taxon>
        <taxon>Spirochaetia</taxon>
        <taxon>Spirochaetales</taxon>
        <taxon>Treponemataceae</taxon>
        <taxon>Treponema</taxon>
    </lineage>
</organism>
<dbReference type="InterPro" id="IPR047057">
    <property type="entry name" value="MerR_fam"/>
</dbReference>
<dbReference type="Pfam" id="PF13411">
    <property type="entry name" value="MerR_1"/>
    <property type="match status" value="1"/>
</dbReference>
<reference evidence="3 4" key="1">
    <citation type="submission" date="2020-11" db="EMBL/GenBank/DDBJ databases">
        <title>Treponema Peruensis nv. sp., first commensal Treponema isolated from human feces.</title>
        <authorList>
            <person name="Belkhou C."/>
            <person name="Raes J."/>
        </authorList>
    </citation>
    <scope>NUCLEOTIDE SEQUENCE [LARGE SCALE GENOMIC DNA]</scope>
    <source>
        <strain evidence="3 4">RCC2812</strain>
    </source>
</reference>
<feature type="domain" description="HTH merR-type" evidence="2">
    <location>
        <begin position="3"/>
        <end position="73"/>
    </location>
</feature>
<dbReference type="RefSeq" id="WP_198442459.1">
    <property type="nucleotide sequence ID" value="NZ_CBCSHE010000020.1"/>
</dbReference>
<dbReference type="KEGG" id="tper:IWA51_11010"/>
<accession>A0A7T3RCY8</accession>
<evidence type="ECO:0000256" key="1">
    <source>
        <dbReference type="ARBA" id="ARBA00023125"/>
    </source>
</evidence>
<evidence type="ECO:0000313" key="4">
    <source>
        <dbReference type="Proteomes" id="UP000595224"/>
    </source>
</evidence>
<evidence type="ECO:0000259" key="2">
    <source>
        <dbReference type="PROSITE" id="PS50937"/>
    </source>
</evidence>